<dbReference type="GO" id="GO:0015940">
    <property type="term" value="P:pantothenate biosynthetic process"/>
    <property type="evidence" value="ECO:0007669"/>
    <property type="project" value="UniProtKB-UniPathway"/>
</dbReference>
<comment type="caution">
    <text evidence="13">The sequence shown here is derived from an EMBL/GenBank/DDBJ whole genome shotgun (WGS) entry which is preliminary data.</text>
</comment>
<dbReference type="InterPro" id="IPR036291">
    <property type="entry name" value="NAD(P)-bd_dom_sf"/>
</dbReference>
<dbReference type="InterPro" id="IPR051402">
    <property type="entry name" value="KPR-Related"/>
</dbReference>
<reference evidence="13 14" key="1">
    <citation type="journal article" date="2016" name="BMC Genomics">
        <title>Combined genomic and structural analyses of a cultured magnetotactic bacterium reveals its niche adaptation to a dynamic environment.</title>
        <authorList>
            <person name="Araujo A.C."/>
            <person name="Morillo V."/>
            <person name="Cypriano J."/>
            <person name="Teixeira L.C."/>
            <person name="Leao P."/>
            <person name="Lyra S."/>
            <person name="Almeida L.G."/>
            <person name="Bazylinski D.A."/>
            <person name="Vasconcellos A.T."/>
            <person name="Abreu F."/>
            <person name="Lins U."/>
        </authorList>
    </citation>
    <scope>NUCLEOTIDE SEQUENCE [LARGE SCALE GENOMIC DNA]</scope>
    <source>
        <strain evidence="13 14">IT-1</strain>
    </source>
</reference>
<dbReference type="STRING" id="1434232.MAIT1_01870"/>
<dbReference type="Gene3D" id="1.10.1040.10">
    <property type="entry name" value="N-(1-d-carboxylethyl)-l-norvaline Dehydrogenase, domain 2"/>
    <property type="match status" value="1"/>
</dbReference>
<comment type="catalytic activity">
    <reaction evidence="9 10">
        <text>(R)-pantoate + NADP(+) = 2-dehydropantoate + NADPH + H(+)</text>
        <dbReference type="Rhea" id="RHEA:16233"/>
        <dbReference type="ChEBI" id="CHEBI:11561"/>
        <dbReference type="ChEBI" id="CHEBI:15378"/>
        <dbReference type="ChEBI" id="CHEBI:15980"/>
        <dbReference type="ChEBI" id="CHEBI:57783"/>
        <dbReference type="ChEBI" id="CHEBI:58349"/>
        <dbReference type="EC" id="1.1.1.169"/>
    </reaction>
</comment>
<dbReference type="InterPro" id="IPR008927">
    <property type="entry name" value="6-PGluconate_DH-like_C_sf"/>
</dbReference>
<dbReference type="Proteomes" id="UP000194003">
    <property type="component" value="Unassembled WGS sequence"/>
</dbReference>
<keyword evidence="5 10" id="KW-0566">Pantothenate biosynthesis</keyword>
<evidence type="ECO:0000256" key="4">
    <source>
        <dbReference type="ARBA" id="ARBA00019465"/>
    </source>
</evidence>
<dbReference type="InterPro" id="IPR003710">
    <property type="entry name" value="ApbA"/>
</dbReference>
<evidence type="ECO:0000256" key="7">
    <source>
        <dbReference type="ARBA" id="ARBA00023002"/>
    </source>
</evidence>
<comment type="function">
    <text evidence="10">Catalyzes the NADPH-dependent reduction of ketopantoate into pantoic acid.</text>
</comment>
<dbReference type="RefSeq" id="WP_085444344.1">
    <property type="nucleotide sequence ID" value="NZ_LVJN01000020.1"/>
</dbReference>
<dbReference type="SUPFAM" id="SSF51735">
    <property type="entry name" value="NAD(P)-binding Rossmann-fold domains"/>
    <property type="match status" value="1"/>
</dbReference>
<dbReference type="UniPathway" id="UPA00028">
    <property type="reaction ID" value="UER00004"/>
</dbReference>
<proteinExistence type="inferred from homology"/>
<dbReference type="PANTHER" id="PTHR21708">
    <property type="entry name" value="PROBABLE 2-DEHYDROPANTOATE 2-REDUCTASE"/>
    <property type="match status" value="1"/>
</dbReference>
<dbReference type="NCBIfam" id="TIGR00745">
    <property type="entry name" value="apbA_panE"/>
    <property type="match status" value="1"/>
</dbReference>
<evidence type="ECO:0000313" key="14">
    <source>
        <dbReference type="Proteomes" id="UP000194003"/>
    </source>
</evidence>
<keyword evidence="7 10" id="KW-0560">Oxidoreductase</keyword>
<comment type="similarity">
    <text evidence="2 10">Belongs to the ketopantoate reductase family.</text>
</comment>
<evidence type="ECO:0000259" key="11">
    <source>
        <dbReference type="Pfam" id="PF02558"/>
    </source>
</evidence>
<dbReference type="EMBL" id="LVJN01000020">
    <property type="protein sequence ID" value="OSM01826.1"/>
    <property type="molecule type" value="Genomic_DNA"/>
</dbReference>
<feature type="domain" description="Ketopantoate reductase C-terminal" evidence="12">
    <location>
        <begin position="190"/>
        <end position="311"/>
    </location>
</feature>
<sequence length="319" mass="34185">MTAQDPANAPASAPRILVVGSGAVGGFYGAKLAEAGAEVSLLCRSDFDVVRTQGLHIDDLGKPRQFIPHRVINDIADYPGWPDYMLVALKALPEIDVATMVAPKMGPTTTILLIQNGIETEIPLAEAFPDNELLSALAFICVSRTAPGCIARTDYGRLAMGRYPNGVSERAQTLGKLFEAAGVPCAVTDNVARARWRKLVWNAPFNPISVLSGGSDTLQMLEHTPTEKLIEAVMWEVLAIAEAAGCPLKPEVVAKNLADTRKMVPYKTSMLLDFEAGRPLEVEAILGNALRRAEALGIAAPHMASLHGLLSLLDANNRR</sequence>
<dbReference type="FunFam" id="1.10.1040.10:FF:000017">
    <property type="entry name" value="2-dehydropantoate 2-reductase"/>
    <property type="match status" value="1"/>
</dbReference>
<evidence type="ECO:0000256" key="9">
    <source>
        <dbReference type="ARBA" id="ARBA00048793"/>
    </source>
</evidence>
<gene>
    <name evidence="13" type="ORF">MAIT1_01870</name>
</gene>
<dbReference type="SUPFAM" id="SSF48179">
    <property type="entry name" value="6-phosphogluconate dehydrogenase C-terminal domain-like"/>
    <property type="match status" value="1"/>
</dbReference>
<name>A0A1Y2K2L4_9PROT</name>
<evidence type="ECO:0000256" key="3">
    <source>
        <dbReference type="ARBA" id="ARBA00013014"/>
    </source>
</evidence>
<evidence type="ECO:0000256" key="6">
    <source>
        <dbReference type="ARBA" id="ARBA00022857"/>
    </source>
</evidence>
<dbReference type="Pfam" id="PF02558">
    <property type="entry name" value="ApbA"/>
    <property type="match status" value="1"/>
</dbReference>
<evidence type="ECO:0000256" key="2">
    <source>
        <dbReference type="ARBA" id="ARBA00007870"/>
    </source>
</evidence>
<dbReference type="AlphaFoldDB" id="A0A1Y2K2L4"/>
<dbReference type="Pfam" id="PF08546">
    <property type="entry name" value="ApbA_C"/>
    <property type="match status" value="1"/>
</dbReference>
<evidence type="ECO:0000256" key="1">
    <source>
        <dbReference type="ARBA" id="ARBA00004994"/>
    </source>
</evidence>
<comment type="pathway">
    <text evidence="1 10">Cofactor biosynthesis; (R)-pantothenate biosynthesis; (R)-pantoate from 3-methyl-2-oxobutanoate: step 2/2.</text>
</comment>
<organism evidence="13 14">
    <name type="scientific">Magnetofaba australis IT-1</name>
    <dbReference type="NCBI Taxonomy" id="1434232"/>
    <lineage>
        <taxon>Bacteria</taxon>
        <taxon>Pseudomonadati</taxon>
        <taxon>Pseudomonadota</taxon>
        <taxon>Magnetococcia</taxon>
        <taxon>Magnetococcales</taxon>
        <taxon>Magnetococcaceae</taxon>
        <taxon>Magnetofaba</taxon>
    </lineage>
</organism>
<dbReference type="PANTHER" id="PTHR21708:SF26">
    <property type="entry name" value="2-DEHYDROPANTOATE 2-REDUCTASE"/>
    <property type="match status" value="1"/>
</dbReference>
<protein>
    <recommendedName>
        <fullName evidence="4 10">2-dehydropantoate 2-reductase</fullName>
        <ecNumber evidence="3 10">1.1.1.169</ecNumber>
    </recommendedName>
    <alternativeName>
        <fullName evidence="8 10">Ketopantoate reductase</fullName>
    </alternativeName>
</protein>
<evidence type="ECO:0000256" key="8">
    <source>
        <dbReference type="ARBA" id="ARBA00032024"/>
    </source>
</evidence>
<dbReference type="EC" id="1.1.1.169" evidence="3 10"/>
<dbReference type="OrthoDB" id="247668at2"/>
<dbReference type="InterPro" id="IPR013328">
    <property type="entry name" value="6PGD_dom2"/>
</dbReference>
<evidence type="ECO:0000256" key="5">
    <source>
        <dbReference type="ARBA" id="ARBA00022655"/>
    </source>
</evidence>
<dbReference type="Gene3D" id="3.40.50.720">
    <property type="entry name" value="NAD(P)-binding Rossmann-like Domain"/>
    <property type="match status" value="1"/>
</dbReference>
<dbReference type="InterPro" id="IPR013752">
    <property type="entry name" value="KPA_reductase"/>
</dbReference>
<evidence type="ECO:0000256" key="10">
    <source>
        <dbReference type="RuleBase" id="RU362068"/>
    </source>
</evidence>
<dbReference type="InterPro" id="IPR013332">
    <property type="entry name" value="KPR_N"/>
</dbReference>
<evidence type="ECO:0000259" key="12">
    <source>
        <dbReference type="Pfam" id="PF08546"/>
    </source>
</evidence>
<accession>A0A1Y2K2L4</accession>
<dbReference type="GO" id="GO:0008677">
    <property type="term" value="F:2-dehydropantoate 2-reductase activity"/>
    <property type="evidence" value="ECO:0007669"/>
    <property type="project" value="UniProtKB-EC"/>
</dbReference>
<dbReference type="GO" id="GO:0005737">
    <property type="term" value="C:cytoplasm"/>
    <property type="evidence" value="ECO:0007669"/>
    <property type="project" value="TreeGrafter"/>
</dbReference>
<keyword evidence="6 10" id="KW-0521">NADP</keyword>
<feature type="domain" description="Ketopantoate reductase N-terminal" evidence="11">
    <location>
        <begin position="16"/>
        <end position="164"/>
    </location>
</feature>
<evidence type="ECO:0000313" key="13">
    <source>
        <dbReference type="EMBL" id="OSM01826.1"/>
    </source>
</evidence>
<keyword evidence="14" id="KW-1185">Reference proteome</keyword>